<feature type="compositionally biased region" description="Low complexity" evidence="1">
    <location>
        <begin position="1"/>
        <end position="15"/>
    </location>
</feature>
<accession>A0A0D2PAP8</accession>
<dbReference type="AlphaFoldDB" id="A0A0D2PAP8"/>
<evidence type="ECO:0000256" key="1">
    <source>
        <dbReference type="SAM" id="MobiDB-lite"/>
    </source>
</evidence>
<keyword evidence="3" id="KW-1185">Reference proteome</keyword>
<gene>
    <name evidence="2" type="ORF">HYPSUDRAFT_206235</name>
</gene>
<reference evidence="3" key="1">
    <citation type="submission" date="2014-04" db="EMBL/GenBank/DDBJ databases">
        <title>Evolutionary Origins and Diversification of the Mycorrhizal Mutualists.</title>
        <authorList>
            <consortium name="DOE Joint Genome Institute"/>
            <consortium name="Mycorrhizal Genomics Consortium"/>
            <person name="Kohler A."/>
            <person name="Kuo A."/>
            <person name="Nagy L.G."/>
            <person name="Floudas D."/>
            <person name="Copeland A."/>
            <person name="Barry K.W."/>
            <person name="Cichocki N."/>
            <person name="Veneault-Fourrey C."/>
            <person name="LaButti K."/>
            <person name="Lindquist E.A."/>
            <person name="Lipzen A."/>
            <person name="Lundell T."/>
            <person name="Morin E."/>
            <person name="Murat C."/>
            <person name="Riley R."/>
            <person name="Ohm R."/>
            <person name="Sun H."/>
            <person name="Tunlid A."/>
            <person name="Henrissat B."/>
            <person name="Grigoriev I.V."/>
            <person name="Hibbett D.S."/>
            <person name="Martin F."/>
        </authorList>
    </citation>
    <scope>NUCLEOTIDE SEQUENCE [LARGE SCALE GENOMIC DNA]</scope>
    <source>
        <strain evidence="3">FD-334 SS-4</strain>
    </source>
</reference>
<proteinExistence type="predicted"/>
<feature type="compositionally biased region" description="Pro residues" evidence="1">
    <location>
        <begin position="16"/>
        <end position="38"/>
    </location>
</feature>
<dbReference type="Proteomes" id="UP000054270">
    <property type="component" value="Unassembled WGS sequence"/>
</dbReference>
<feature type="region of interest" description="Disordered" evidence="1">
    <location>
        <begin position="1"/>
        <end position="54"/>
    </location>
</feature>
<sequence length="135" mass="14041">MRAVVASSSCARLSRPPSPRPSSLYAPPPSSAPAPRPPSSARAHVPTGPSSVARPPIAPLARFALAFPARPTSLLLPARTGIRGYSPQPPPLGLRSLRVSSPVVRLLRRPFCWRRSSLAPAVPPVPTPGLAGSPS</sequence>
<evidence type="ECO:0000313" key="3">
    <source>
        <dbReference type="Proteomes" id="UP000054270"/>
    </source>
</evidence>
<dbReference type="EMBL" id="KN817604">
    <property type="protein sequence ID" value="KJA17400.1"/>
    <property type="molecule type" value="Genomic_DNA"/>
</dbReference>
<evidence type="ECO:0000313" key="2">
    <source>
        <dbReference type="EMBL" id="KJA17400.1"/>
    </source>
</evidence>
<organism evidence="2 3">
    <name type="scientific">Hypholoma sublateritium (strain FD-334 SS-4)</name>
    <dbReference type="NCBI Taxonomy" id="945553"/>
    <lineage>
        <taxon>Eukaryota</taxon>
        <taxon>Fungi</taxon>
        <taxon>Dikarya</taxon>
        <taxon>Basidiomycota</taxon>
        <taxon>Agaricomycotina</taxon>
        <taxon>Agaricomycetes</taxon>
        <taxon>Agaricomycetidae</taxon>
        <taxon>Agaricales</taxon>
        <taxon>Agaricineae</taxon>
        <taxon>Strophariaceae</taxon>
        <taxon>Hypholoma</taxon>
    </lineage>
</organism>
<protein>
    <submittedName>
        <fullName evidence="2">Uncharacterized protein</fullName>
    </submittedName>
</protein>
<name>A0A0D2PAP8_HYPSF</name>